<accession>W2YMI5</accession>
<organism evidence="3 4">
    <name type="scientific">Phytophthora nicotianae P10297</name>
    <dbReference type="NCBI Taxonomy" id="1317064"/>
    <lineage>
        <taxon>Eukaryota</taxon>
        <taxon>Sar</taxon>
        <taxon>Stramenopiles</taxon>
        <taxon>Oomycota</taxon>
        <taxon>Peronosporomycetes</taxon>
        <taxon>Peronosporales</taxon>
        <taxon>Peronosporaceae</taxon>
        <taxon>Phytophthora</taxon>
    </lineage>
</organism>
<feature type="compositionally biased region" description="Basic and acidic residues" evidence="2">
    <location>
        <begin position="622"/>
        <end position="636"/>
    </location>
</feature>
<reference evidence="3 4" key="1">
    <citation type="submission" date="2013-11" db="EMBL/GenBank/DDBJ databases">
        <title>The Genome Sequence of Phytophthora parasitica P10297.</title>
        <authorList>
            <consortium name="The Broad Institute Genomics Platform"/>
            <person name="Russ C."/>
            <person name="Tyler B."/>
            <person name="Panabieres F."/>
            <person name="Shan W."/>
            <person name="Tripathy S."/>
            <person name="Grunwald N."/>
            <person name="Machado M."/>
            <person name="Johnson C.S."/>
            <person name="Walker B."/>
            <person name="Young S.K."/>
            <person name="Zeng Q."/>
            <person name="Gargeya S."/>
            <person name="Fitzgerald M."/>
            <person name="Haas B."/>
            <person name="Abouelleil A."/>
            <person name="Allen A.W."/>
            <person name="Alvarado L."/>
            <person name="Arachchi H.M."/>
            <person name="Berlin A.M."/>
            <person name="Chapman S.B."/>
            <person name="Gainer-Dewar J."/>
            <person name="Goldberg J."/>
            <person name="Griggs A."/>
            <person name="Gujja S."/>
            <person name="Hansen M."/>
            <person name="Howarth C."/>
            <person name="Imamovic A."/>
            <person name="Ireland A."/>
            <person name="Larimer J."/>
            <person name="McCowan C."/>
            <person name="Murphy C."/>
            <person name="Pearson M."/>
            <person name="Poon T.W."/>
            <person name="Priest M."/>
            <person name="Roberts A."/>
            <person name="Saif S."/>
            <person name="Shea T."/>
            <person name="Sisk P."/>
            <person name="Sykes S."/>
            <person name="Wortman J."/>
            <person name="Nusbaum C."/>
            <person name="Birren B."/>
        </authorList>
    </citation>
    <scope>NUCLEOTIDE SEQUENCE [LARGE SCALE GENOMIC DNA]</scope>
    <source>
        <strain evidence="3 4">P10297</strain>
    </source>
</reference>
<feature type="coiled-coil region" evidence="1">
    <location>
        <begin position="341"/>
        <end position="377"/>
    </location>
</feature>
<feature type="coiled-coil region" evidence="1">
    <location>
        <begin position="412"/>
        <end position="461"/>
    </location>
</feature>
<dbReference type="OrthoDB" id="190375at2759"/>
<dbReference type="Proteomes" id="UP000018948">
    <property type="component" value="Unassembled WGS sequence"/>
</dbReference>
<evidence type="ECO:0000256" key="2">
    <source>
        <dbReference type="SAM" id="MobiDB-lite"/>
    </source>
</evidence>
<dbReference type="PROSITE" id="PS50096">
    <property type="entry name" value="IQ"/>
    <property type="match status" value="6"/>
</dbReference>
<sequence length="704" mass="85406">MKSNNKFSSALVSVEAAWVCAAEVDIQQEEEERVELLERLRKQSVKDKYELVSASTRLDQELREQQLQWKKKTEIRRLRQLPENEQELAIKLVETSSSNNKKKCSIYAMENLRLTMLMKDSTLRQRMKRKKARPRIVQDMLTLERRYAAATRKLQKWWRGHLHRQFWRVYFKEVKAVLQIQRLVRGFLTRQWVRIWHVNRDIRVTRLQALFRGHYIRYKVIPTWKRWEYINVTKIQSVIRMYFAKEFCQRCKREVAALRIQSMWRGFLSRKKFDLRWLEIRAINLQRLVRGTLARKNARKRAARLESGAIQIQRMFRGMKARMEIYTLMRHRETRNRQEYIAVLEVEAEWHRAQRDKLQARLERKQLKQRVAQLEYDYYIEHERIHDMESIYLDMQTQRMRVSPRAIEHGWVEEMEAKMKQQRALITKVKLEVIFALGLEFKRKEKEFIEFQQRINAIEEKRRRFEIWRNEEYLDFWERECRFHYQVKIMQKRQKIAETRRSWQVQLYRTNGKRDHRWRGSHWSPDVIEVSKEKEGFCIGSTDILALVHDKWRLRMQEVDESGPVRDDKEQICDTRGHIDDLSDQVAHTAATAQTEQTKAIFKPVFRDVELSFDKIQKLQREHDKPLVQARQERNTRGSTDNARTGENQTAKGLVKRAKDPMRSLDRQQRKRQLVLAAKVPWHLHDQLEAERRNLANEKAMFKL</sequence>
<dbReference type="SMART" id="SM00015">
    <property type="entry name" value="IQ"/>
    <property type="match status" value="6"/>
</dbReference>
<evidence type="ECO:0000256" key="1">
    <source>
        <dbReference type="SAM" id="Coils"/>
    </source>
</evidence>
<protein>
    <submittedName>
        <fullName evidence="3">Uncharacterized protein</fullName>
    </submittedName>
</protein>
<feature type="region of interest" description="Disordered" evidence="2">
    <location>
        <begin position="622"/>
        <end position="668"/>
    </location>
</feature>
<dbReference type="AlphaFoldDB" id="W2YMI5"/>
<evidence type="ECO:0000313" key="4">
    <source>
        <dbReference type="Proteomes" id="UP000018948"/>
    </source>
</evidence>
<feature type="compositionally biased region" description="Basic and acidic residues" evidence="2">
    <location>
        <begin position="657"/>
        <end position="668"/>
    </location>
</feature>
<dbReference type="Pfam" id="PF00612">
    <property type="entry name" value="IQ"/>
    <property type="match status" value="5"/>
</dbReference>
<proteinExistence type="predicted"/>
<feature type="compositionally biased region" description="Polar residues" evidence="2">
    <location>
        <begin position="637"/>
        <end position="651"/>
    </location>
</feature>
<dbReference type="EMBL" id="ANIY01003337">
    <property type="protein sequence ID" value="ETP36141.1"/>
    <property type="molecule type" value="Genomic_DNA"/>
</dbReference>
<comment type="caution">
    <text evidence="3">The sequence shown here is derived from an EMBL/GenBank/DDBJ whole genome shotgun (WGS) entry which is preliminary data.</text>
</comment>
<gene>
    <name evidence="3" type="ORF">F442_15838</name>
</gene>
<evidence type="ECO:0000313" key="3">
    <source>
        <dbReference type="EMBL" id="ETP36141.1"/>
    </source>
</evidence>
<name>W2YMI5_PHYNI</name>
<dbReference type="Gene3D" id="1.20.5.190">
    <property type="match status" value="3"/>
</dbReference>
<dbReference type="InterPro" id="IPR000048">
    <property type="entry name" value="IQ_motif_EF-hand-BS"/>
</dbReference>
<keyword evidence="1" id="KW-0175">Coiled coil</keyword>